<name>A0ABV0TJR2_9TELE</name>
<feature type="transmembrane region" description="Helical" evidence="1">
    <location>
        <begin position="21"/>
        <end position="42"/>
    </location>
</feature>
<accession>A0ABV0TJR2</accession>
<keyword evidence="1" id="KW-0812">Transmembrane</keyword>
<evidence type="ECO:0000313" key="2">
    <source>
        <dbReference type="EMBL" id="MEQ2233133.1"/>
    </source>
</evidence>
<sequence length="128" mass="14514">MLILSVADATGLKKPVELRSVSFLETCLLTITQAVMIFHVQVLDSSLRTSSSGSRLYHFSKAAFILWGMLTSFAKQLINSLSTLFPEKSVFTVQAKHRFILLLFGFTSPYQFQRRCFARVSPRGWTFV</sequence>
<keyword evidence="1" id="KW-0472">Membrane</keyword>
<reference evidence="2 3" key="1">
    <citation type="submission" date="2021-06" db="EMBL/GenBank/DDBJ databases">
        <authorList>
            <person name="Palmer J.M."/>
        </authorList>
    </citation>
    <scope>NUCLEOTIDE SEQUENCE [LARGE SCALE GENOMIC DNA]</scope>
    <source>
        <strain evidence="3">if_2019</strain>
        <tissue evidence="2">Muscle</tissue>
    </source>
</reference>
<keyword evidence="3" id="KW-1185">Reference proteome</keyword>
<proteinExistence type="predicted"/>
<protein>
    <recommendedName>
        <fullName evidence="4">Vomeronasal type-1 receptor</fullName>
    </recommendedName>
</protein>
<evidence type="ECO:0000313" key="3">
    <source>
        <dbReference type="Proteomes" id="UP001482620"/>
    </source>
</evidence>
<evidence type="ECO:0000256" key="1">
    <source>
        <dbReference type="SAM" id="Phobius"/>
    </source>
</evidence>
<dbReference type="EMBL" id="JAHRIQ010036609">
    <property type="protein sequence ID" value="MEQ2233133.1"/>
    <property type="molecule type" value="Genomic_DNA"/>
</dbReference>
<organism evidence="2 3">
    <name type="scientific">Ilyodon furcidens</name>
    <name type="common">goldbreast splitfin</name>
    <dbReference type="NCBI Taxonomy" id="33524"/>
    <lineage>
        <taxon>Eukaryota</taxon>
        <taxon>Metazoa</taxon>
        <taxon>Chordata</taxon>
        <taxon>Craniata</taxon>
        <taxon>Vertebrata</taxon>
        <taxon>Euteleostomi</taxon>
        <taxon>Actinopterygii</taxon>
        <taxon>Neopterygii</taxon>
        <taxon>Teleostei</taxon>
        <taxon>Neoteleostei</taxon>
        <taxon>Acanthomorphata</taxon>
        <taxon>Ovalentaria</taxon>
        <taxon>Atherinomorphae</taxon>
        <taxon>Cyprinodontiformes</taxon>
        <taxon>Goodeidae</taxon>
        <taxon>Ilyodon</taxon>
    </lineage>
</organism>
<feature type="transmembrane region" description="Helical" evidence="1">
    <location>
        <begin position="62"/>
        <end position="78"/>
    </location>
</feature>
<dbReference type="Proteomes" id="UP001482620">
    <property type="component" value="Unassembled WGS sequence"/>
</dbReference>
<keyword evidence="1" id="KW-1133">Transmembrane helix</keyword>
<comment type="caution">
    <text evidence="2">The sequence shown here is derived from an EMBL/GenBank/DDBJ whole genome shotgun (WGS) entry which is preliminary data.</text>
</comment>
<gene>
    <name evidence="2" type="ORF">ILYODFUR_018852</name>
</gene>
<evidence type="ECO:0008006" key="4">
    <source>
        <dbReference type="Google" id="ProtNLM"/>
    </source>
</evidence>